<protein>
    <submittedName>
        <fullName evidence="2">Uncharacterized protein</fullName>
    </submittedName>
</protein>
<dbReference type="AlphaFoldDB" id="A0A1D8TSQ9"/>
<gene>
    <name evidence="2" type="ORF">BJP34_15335</name>
</gene>
<evidence type="ECO:0000313" key="3">
    <source>
        <dbReference type="Proteomes" id="UP000177870"/>
    </source>
</evidence>
<dbReference type="EMBL" id="CP017599">
    <property type="protein sequence ID" value="AOX00634.1"/>
    <property type="molecule type" value="Genomic_DNA"/>
</dbReference>
<feature type="compositionally biased region" description="Basic and acidic residues" evidence="1">
    <location>
        <begin position="57"/>
        <end position="73"/>
    </location>
</feature>
<dbReference type="Proteomes" id="UP000177870">
    <property type="component" value="Chromosome"/>
</dbReference>
<evidence type="ECO:0000313" key="2">
    <source>
        <dbReference type="EMBL" id="AOX00634.1"/>
    </source>
</evidence>
<sequence length="79" mass="9007">MIVLNKPGLIVLFYKAFFQSNIAVFKLVRYKLLAFREQGPGTRREQGPGTRDQGPGTRREQEGAVKSEEERGKKFCVPH</sequence>
<feature type="region of interest" description="Disordered" evidence="1">
    <location>
        <begin position="39"/>
        <end position="79"/>
    </location>
</feature>
<evidence type="ECO:0000256" key="1">
    <source>
        <dbReference type="SAM" id="MobiDB-lite"/>
    </source>
</evidence>
<proteinExistence type="predicted"/>
<dbReference type="KEGG" id="mpro:BJP34_15335"/>
<reference evidence="3" key="1">
    <citation type="submission" date="2016-10" db="EMBL/GenBank/DDBJ databases">
        <title>Comparative genomics uncovers the prolific and rare metabolic potential of the cyanobacterial genus Moorea.</title>
        <authorList>
            <person name="Leao T."/>
            <person name="Castelao G."/>
            <person name="Korobeynikov A."/>
            <person name="Monroe E.A."/>
            <person name="Podell S."/>
            <person name="Glukhov E."/>
            <person name="Allen E."/>
            <person name="Gerwick W.H."/>
            <person name="Gerwick L."/>
        </authorList>
    </citation>
    <scope>NUCLEOTIDE SEQUENCE [LARGE SCALE GENOMIC DNA]</scope>
    <source>
        <strain evidence="3">PAL-8-15-08-1</strain>
    </source>
</reference>
<name>A0A1D8TSQ9_9CYAN</name>
<organism evidence="2 3">
    <name type="scientific">Moorena producens PAL-8-15-08-1</name>
    <dbReference type="NCBI Taxonomy" id="1458985"/>
    <lineage>
        <taxon>Bacteria</taxon>
        <taxon>Bacillati</taxon>
        <taxon>Cyanobacteriota</taxon>
        <taxon>Cyanophyceae</taxon>
        <taxon>Coleofasciculales</taxon>
        <taxon>Coleofasciculaceae</taxon>
        <taxon>Moorena</taxon>
    </lineage>
</organism>
<accession>A0A1D8TSQ9</accession>